<dbReference type="AlphaFoldDB" id="A0A1M6V9X9"/>
<evidence type="ECO:0000313" key="2">
    <source>
        <dbReference type="Proteomes" id="UP000184248"/>
    </source>
</evidence>
<gene>
    <name evidence="1" type="ORF">SAMN05192556_105140</name>
</gene>
<proteinExistence type="predicted"/>
<protein>
    <submittedName>
        <fullName evidence="1">Uncharacterized protein</fullName>
    </submittedName>
</protein>
<dbReference type="Proteomes" id="UP000184248">
    <property type="component" value="Unassembled WGS sequence"/>
</dbReference>
<dbReference type="RefSeq" id="WP_064698945.1">
    <property type="nucleotide sequence ID" value="NZ_BDEO01000004.1"/>
</dbReference>
<keyword evidence="2" id="KW-1185">Reference proteome</keyword>
<dbReference type="OrthoDB" id="14198at2"/>
<reference evidence="2" key="1">
    <citation type="submission" date="2016-11" db="EMBL/GenBank/DDBJ databases">
        <authorList>
            <person name="Varghese N."/>
            <person name="Submissions S."/>
        </authorList>
    </citation>
    <scope>NUCLEOTIDE SEQUENCE [LARGE SCALE GENOMIC DNA]</scope>
    <source>
        <strain evidence="2">ALO Sharm</strain>
    </source>
</reference>
<dbReference type="EMBL" id="FRAL01000005">
    <property type="protein sequence ID" value="SHK78313.1"/>
    <property type="molecule type" value="Genomic_DNA"/>
</dbReference>
<sequence length="121" mass="12994">MSDGGTSGSGEQALADQARRVLETVPDTALPMTYRQLAEALGLTPPRTIQRVTTALEALMREDAQQGRPMIAALVVSQRGEGLPATGFFELAAELGRLPADPARQLDAYREECRRALATRG</sequence>
<accession>A0A1M6V9X9</accession>
<evidence type="ECO:0000313" key="1">
    <source>
        <dbReference type="EMBL" id="SHK78313.1"/>
    </source>
</evidence>
<organism evidence="1 2">
    <name type="scientific">Halomonas caseinilytica</name>
    <dbReference type="NCBI Taxonomy" id="438744"/>
    <lineage>
        <taxon>Bacteria</taxon>
        <taxon>Pseudomonadati</taxon>
        <taxon>Pseudomonadota</taxon>
        <taxon>Gammaproteobacteria</taxon>
        <taxon>Oceanospirillales</taxon>
        <taxon>Halomonadaceae</taxon>
        <taxon>Halomonas</taxon>
    </lineage>
</organism>
<name>A0A1M6V9X9_9GAMM</name>